<accession>A0A2V1E3K4</accession>
<dbReference type="EMBL" id="KZ805327">
    <property type="protein sequence ID" value="PVI03780.1"/>
    <property type="molecule type" value="Genomic_DNA"/>
</dbReference>
<dbReference type="Proteomes" id="UP000244855">
    <property type="component" value="Unassembled WGS sequence"/>
</dbReference>
<organism evidence="2 3">
    <name type="scientific">Periconia macrospinosa</name>
    <dbReference type="NCBI Taxonomy" id="97972"/>
    <lineage>
        <taxon>Eukaryota</taxon>
        <taxon>Fungi</taxon>
        <taxon>Dikarya</taxon>
        <taxon>Ascomycota</taxon>
        <taxon>Pezizomycotina</taxon>
        <taxon>Dothideomycetes</taxon>
        <taxon>Pleosporomycetidae</taxon>
        <taxon>Pleosporales</taxon>
        <taxon>Massarineae</taxon>
        <taxon>Periconiaceae</taxon>
        <taxon>Periconia</taxon>
    </lineage>
</organism>
<feature type="region of interest" description="Disordered" evidence="1">
    <location>
        <begin position="1"/>
        <end position="50"/>
    </location>
</feature>
<keyword evidence="3" id="KW-1185">Reference proteome</keyword>
<evidence type="ECO:0000256" key="1">
    <source>
        <dbReference type="SAM" id="MobiDB-lite"/>
    </source>
</evidence>
<name>A0A2V1E3K4_9PLEO</name>
<evidence type="ECO:0000313" key="2">
    <source>
        <dbReference type="EMBL" id="PVI03780.1"/>
    </source>
</evidence>
<sequence>MPGAEFRGGSFGPSSPREDSLEIAEEQHHPNTGFNPFTPEEKEERIRNSQKWHRRGIEFEVVKTSVMILRAMVSAHDRGTLGILCTRCRRTDRMSGPTKEFPNMSAVSVKHGTPHA</sequence>
<feature type="compositionally biased region" description="Basic and acidic residues" evidence="1">
    <location>
        <begin position="16"/>
        <end position="29"/>
    </location>
</feature>
<gene>
    <name evidence="2" type="ORF">DM02DRAFT_652198</name>
</gene>
<protein>
    <submittedName>
        <fullName evidence="2">Uncharacterized protein</fullName>
    </submittedName>
</protein>
<dbReference type="AlphaFoldDB" id="A0A2V1E3K4"/>
<feature type="region of interest" description="Disordered" evidence="1">
    <location>
        <begin position="92"/>
        <end position="116"/>
    </location>
</feature>
<reference evidence="2 3" key="1">
    <citation type="journal article" date="2018" name="Sci. Rep.">
        <title>Comparative genomics provides insights into the lifestyle and reveals functional heterogeneity of dark septate endophytic fungi.</title>
        <authorList>
            <person name="Knapp D.G."/>
            <person name="Nemeth J.B."/>
            <person name="Barry K."/>
            <person name="Hainaut M."/>
            <person name="Henrissat B."/>
            <person name="Johnson J."/>
            <person name="Kuo A."/>
            <person name="Lim J.H.P."/>
            <person name="Lipzen A."/>
            <person name="Nolan M."/>
            <person name="Ohm R.A."/>
            <person name="Tamas L."/>
            <person name="Grigoriev I.V."/>
            <person name="Spatafora J.W."/>
            <person name="Nagy L.G."/>
            <person name="Kovacs G.M."/>
        </authorList>
    </citation>
    <scope>NUCLEOTIDE SEQUENCE [LARGE SCALE GENOMIC DNA]</scope>
    <source>
        <strain evidence="2 3">DSE2036</strain>
    </source>
</reference>
<evidence type="ECO:0000313" key="3">
    <source>
        <dbReference type="Proteomes" id="UP000244855"/>
    </source>
</evidence>
<proteinExistence type="predicted"/>